<dbReference type="InterPro" id="IPR013780">
    <property type="entry name" value="Glyco_hydro_b"/>
</dbReference>
<dbReference type="PANTHER" id="PTHR36183:SF2">
    <property type="entry name" value="BETA-GLUCURONIDASE C-TERMINAL DOMAIN-CONTAINING PROTEIN"/>
    <property type="match status" value="1"/>
</dbReference>
<dbReference type="AlphaFoldDB" id="A0A8K0NML1"/>
<evidence type="ECO:0000313" key="2">
    <source>
        <dbReference type="EMBL" id="KAG7528625.1"/>
    </source>
</evidence>
<keyword evidence="3" id="KW-1185">Reference proteome</keyword>
<proteinExistence type="predicted"/>
<reference evidence="2" key="1">
    <citation type="submission" date="2020-04" db="EMBL/GenBank/DDBJ databases">
        <title>Analysis of mating type loci in Filobasidium floriforme.</title>
        <authorList>
            <person name="Nowrousian M."/>
        </authorList>
    </citation>
    <scope>NUCLEOTIDE SEQUENCE</scope>
    <source>
        <strain evidence="2">CBS 6242</strain>
    </source>
</reference>
<dbReference type="Proteomes" id="UP000812966">
    <property type="component" value="Unassembled WGS sequence"/>
</dbReference>
<dbReference type="Gene3D" id="3.20.20.80">
    <property type="entry name" value="Glycosidases"/>
    <property type="match status" value="1"/>
</dbReference>
<protein>
    <recommendedName>
        <fullName evidence="1">Beta-glucuronidase C-terminal domain-containing protein</fullName>
    </recommendedName>
</protein>
<evidence type="ECO:0000259" key="1">
    <source>
        <dbReference type="Pfam" id="PF16862"/>
    </source>
</evidence>
<dbReference type="SUPFAM" id="SSF51445">
    <property type="entry name" value="(Trans)glycosidases"/>
    <property type="match status" value="1"/>
</dbReference>
<dbReference type="EMBL" id="JABELV010000175">
    <property type="protein sequence ID" value="KAG7528625.1"/>
    <property type="molecule type" value="Genomic_DNA"/>
</dbReference>
<dbReference type="InterPro" id="IPR031728">
    <property type="entry name" value="GlcAase_C"/>
</dbReference>
<dbReference type="Pfam" id="PF16862">
    <property type="entry name" value="Glyco_hydro_79C"/>
    <property type="match status" value="1"/>
</dbReference>
<organism evidence="2 3">
    <name type="scientific">Filobasidium floriforme</name>
    <dbReference type="NCBI Taxonomy" id="5210"/>
    <lineage>
        <taxon>Eukaryota</taxon>
        <taxon>Fungi</taxon>
        <taxon>Dikarya</taxon>
        <taxon>Basidiomycota</taxon>
        <taxon>Agaricomycotina</taxon>
        <taxon>Tremellomycetes</taxon>
        <taxon>Filobasidiales</taxon>
        <taxon>Filobasidiaceae</taxon>
        <taxon>Filobasidium</taxon>
    </lineage>
</organism>
<evidence type="ECO:0000313" key="3">
    <source>
        <dbReference type="Proteomes" id="UP000812966"/>
    </source>
</evidence>
<feature type="domain" description="Beta-glucuronidase C-terminal" evidence="1">
    <location>
        <begin position="184"/>
        <end position="285"/>
    </location>
</feature>
<name>A0A8K0NML1_9TREE</name>
<sequence length="289" mass="29757">MLAQNLSITTPFVSAGVFLQPPKYAIADLAPAEKTAGQTGLIQSYADHAYPQSACGSSTTNLQSLQSHANIVNFVKGFAPEIAAARAQGIDHVFGETNSATCGGGGISPTFGAALWIVDYVLQSVRAGSKRLYFHQGTIGNCKSIGWGRYSMGNPYYGAVLATRALAGISQVTQLDDGTSDYAAYGLYAGTTLARVLLINTQYYTSGTRPTQAFTLTNLPGSTGSGIRLTAASSTARADQGSPATVGRVSYQDGTCAASGSFQTEATAISGGSATFTVAASEALLVEIS</sequence>
<dbReference type="InterPro" id="IPR052974">
    <property type="entry name" value="GH79_Enzymes"/>
</dbReference>
<dbReference type="InterPro" id="IPR017853">
    <property type="entry name" value="GH"/>
</dbReference>
<comment type="caution">
    <text evidence="2">The sequence shown here is derived from an EMBL/GenBank/DDBJ whole genome shotgun (WGS) entry which is preliminary data.</text>
</comment>
<accession>A0A8K0NML1</accession>
<gene>
    <name evidence="2" type="ORF">FFLO_06048</name>
</gene>
<dbReference type="Gene3D" id="2.60.40.1180">
    <property type="entry name" value="Golgi alpha-mannosidase II"/>
    <property type="match status" value="1"/>
</dbReference>
<dbReference type="PANTHER" id="PTHR36183">
    <property type="entry name" value="BETA-GLUCURONIDASE"/>
    <property type="match status" value="1"/>
</dbReference>